<comment type="similarity">
    <text evidence="1">Belongs to the NmrA-type oxidoreductase family. Isoflavone reductase subfamily.</text>
</comment>
<feature type="non-terminal residue" evidence="6">
    <location>
        <position position="261"/>
    </location>
</feature>
<dbReference type="SUPFAM" id="SSF51735">
    <property type="entry name" value="NAD(P)-binding Rossmann-fold domains"/>
    <property type="match status" value="1"/>
</dbReference>
<dbReference type="InterPro" id="IPR016040">
    <property type="entry name" value="NAD(P)-bd_dom"/>
</dbReference>
<keyword evidence="7" id="KW-1185">Reference proteome</keyword>
<feature type="signal peptide" evidence="4">
    <location>
        <begin position="1"/>
        <end position="19"/>
    </location>
</feature>
<dbReference type="GO" id="GO:0016491">
    <property type="term" value="F:oxidoreductase activity"/>
    <property type="evidence" value="ECO:0007669"/>
    <property type="project" value="UniProtKB-KW"/>
</dbReference>
<dbReference type="PANTHER" id="PTHR47706:SF9">
    <property type="entry name" value="NMRA-LIKE DOMAIN-CONTAINING PROTEIN-RELATED"/>
    <property type="match status" value="1"/>
</dbReference>
<proteinExistence type="inferred from homology"/>
<sequence length="261" mass="29256">MLILIAGITGFVGIPCARAAISRGHKVRGLSRDASRLPKDVLDKLEGFESMSSYYDISALDRAVAGVDAIINTMAANPESIMEGQLLLIRAAERAGVKPIYMFTGAITEWYFQKSPRDWDPKTKTFFFHGPSTALTRYTTADDIANYVLEAITAPNAADGGYLSVESFEASPEDVVKAYNAARQGRVTANMKCLGTLEDAKAQLDHGRAINSKREWYNYIWYCYQYNIPMRTWDYEPVDVARFSNVKQTSLEEFFRQNPDV</sequence>
<keyword evidence="4" id="KW-0732">Signal</keyword>
<evidence type="ECO:0000256" key="3">
    <source>
        <dbReference type="ARBA" id="ARBA00023002"/>
    </source>
</evidence>
<gene>
    <name evidence="6" type="ORF">BS50DRAFT_533811</name>
</gene>
<dbReference type="OrthoDB" id="419598at2759"/>
<evidence type="ECO:0000313" key="7">
    <source>
        <dbReference type="Proteomes" id="UP000240883"/>
    </source>
</evidence>
<accession>A0A2T2N8Q4</accession>
<dbReference type="Gene3D" id="3.40.50.720">
    <property type="entry name" value="NAD(P)-binding Rossmann-like Domain"/>
    <property type="match status" value="1"/>
</dbReference>
<evidence type="ECO:0000256" key="2">
    <source>
        <dbReference type="ARBA" id="ARBA00022857"/>
    </source>
</evidence>
<reference evidence="6 7" key="1">
    <citation type="journal article" date="2018" name="Front. Microbiol.">
        <title>Genome-Wide Analysis of Corynespora cassiicola Leaf Fall Disease Putative Effectors.</title>
        <authorList>
            <person name="Lopez D."/>
            <person name="Ribeiro S."/>
            <person name="Label P."/>
            <person name="Fumanal B."/>
            <person name="Venisse J.S."/>
            <person name="Kohler A."/>
            <person name="de Oliveira R.R."/>
            <person name="Labutti K."/>
            <person name="Lipzen A."/>
            <person name="Lail K."/>
            <person name="Bauer D."/>
            <person name="Ohm R.A."/>
            <person name="Barry K.W."/>
            <person name="Spatafora J."/>
            <person name="Grigoriev I.V."/>
            <person name="Martin F.M."/>
            <person name="Pujade-Renaud V."/>
        </authorList>
    </citation>
    <scope>NUCLEOTIDE SEQUENCE [LARGE SCALE GENOMIC DNA]</scope>
    <source>
        <strain evidence="6 7">Philippines</strain>
    </source>
</reference>
<dbReference type="EMBL" id="KZ678143">
    <property type="protein sequence ID" value="PSN61832.1"/>
    <property type="molecule type" value="Genomic_DNA"/>
</dbReference>
<evidence type="ECO:0000259" key="5">
    <source>
        <dbReference type="Pfam" id="PF13460"/>
    </source>
</evidence>
<dbReference type="Proteomes" id="UP000240883">
    <property type="component" value="Unassembled WGS sequence"/>
</dbReference>
<protein>
    <submittedName>
        <fullName evidence="6">NmrA-like family protein</fullName>
    </submittedName>
</protein>
<keyword evidence="2" id="KW-0521">NADP</keyword>
<evidence type="ECO:0000256" key="1">
    <source>
        <dbReference type="ARBA" id="ARBA00005725"/>
    </source>
</evidence>
<dbReference type="InterPro" id="IPR036291">
    <property type="entry name" value="NAD(P)-bd_dom_sf"/>
</dbReference>
<dbReference type="PANTHER" id="PTHR47706">
    <property type="entry name" value="NMRA-LIKE FAMILY PROTEIN"/>
    <property type="match status" value="1"/>
</dbReference>
<feature type="domain" description="NAD(P)-binding" evidence="5">
    <location>
        <begin position="7"/>
        <end position="119"/>
    </location>
</feature>
<keyword evidence="3" id="KW-0560">Oxidoreductase</keyword>
<dbReference type="STRING" id="1448308.A0A2T2N8Q4"/>
<organism evidence="6 7">
    <name type="scientific">Corynespora cassiicola Philippines</name>
    <dbReference type="NCBI Taxonomy" id="1448308"/>
    <lineage>
        <taxon>Eukaryota</taxon>
        <taxon>Fungi</taxon>
        <taxon>Dikarya</taxon>
        <taxon>Ascomycota</taxon>
        <taxon>Pezizomycotina</taxon>
        <taxon>Dothideomycetes</taxon>
        <taxon>Pleosporomycetidae</taxon>
        <taxon>Pleosporales</taxon>
        <taxon>Corynesporascaceae</taxon>
        <taxon>Corynespora</taxon>
    </lineage>
</organism>
<name>A0A2T2N8Q4_CORCC</name>
<evidence type="ECO:0000313" key="6">
    <source>
        <dbReference type="EMBL" id="PSN61832.1"/>
    </source>
</evidence>
<dbReference type="InterPro" id="IPR051609">
    <property type="entry name" value="NmrA/Isoflavone_reductase-like"/>
</dbReference>
<feature type="chain" id="PRO_5015593167" evidence="4">
    <location>
        <begin position="20"/>
        <end position="261"/>
    </location>
</feature>
<dbReference type="Pfam" id="PF13460">
    <property type="entry name" value="NAD_binding_10"/>
    <property type="match status" value="1"/>
</dbReference>
<evidence type="ECO:0000256" key="4">
    <source>
        <dbReference type="SAM" id="SignalP"/>
    </source>
</evidence>
<dbReference type="AlphaFoldDB" id="A0A2T2N8Q4"/>